<dbReference type="Proteomes" id="UP000521017">
    <property type="component" value="Unassembled WGS sequence"/>
</dbReference>
<reference evidence="1 2" key="1">
    <citation type="submission" date="2020-08" db="EMBL/GenBank/DDBJ databases">
        <title>Genomic Encyclopedia of Type Strains, Phase IV (KMG-V): Genome sequencing to study the core and pangenomes of soil and plant-associated prokaryotes.</title>
        <authorList>
            <person name="Whitman W."/>
        </authorList>
    </citation>
    <scope>NUCLEOTIDE SEQUENCE [LARGE SCALE GENOMIC DNA]</scope>
    <source>
        <strain evidence="1 2">M2T3</strain>
    </source>
</reference>
<name>A0A7X0IZW4_9SPHI</name>
<accession>A0A7X0IZW4</accession>
<protein>
    <submittedName>
        <fullName evidence="1">Uncharacterized protein</fullName>
    </submittedName>
</protein>
<evidence type="ECO:0000313" key="2">
    <source>
        <dbReference type="Proteomes" id="UP000521017"/>
    </source>
</evidence>
<gene>
    <name evidence="1" type="ORF">HDF25_000616</name>
</gene>
<sequence length="220" mass="23948">MAVIKTGILGGFSGKVGTVIGAKWHDLDVIKAIPKKTSKKATQTQADQRIKFGLVTHFFSDLKDVIDLGYQSKNKSMSPMNAAVQHHLNNAVTGISPNFTLDYAKVMMTSGKLKSAENILGTAAAGRKIMVSWDFDPEDYKEAVRAERATDKALLVVYDETKKLFLNSARSAVRSSGKLEVIMPRMTVAGNSLHAYLYFTTKDDKIASTSAYLGPLKAVA</sequence>
<dbReference type="AlphaFoldDB" id="A0A7X0IZW4"/>
<proteinExistence type="predicted"/>
<evidence type="ECO:0000313" key="1">
    <source>
        <dbReference type="EMBL" id="MBB6498479.1"/>
    </source>
</evidence>
<dbReference type="Pfam" id="PF19781">
    <property type="entry name" value="DUF6266"/>
    <property type="match status" value="1"/>
</dbReference>
<dbReference type="InterPro" id="IPR046233">
    <property type="entry name" value="DUF6266"/>
</dbReference>
<organism evidence="1 2">
    <name type="scientific">Pedobacter cryoconitis</name>
    <dbReference type="NCBI Taxonomy" id="188932"/>
    <lineage>
        <taxon>Bacteria</taxon>
        <taxon>Pseudomonadati</taxon>
        <taxon>Bacteroidota</taxon>
        <taxon>Sphingobacteriia</taxon>
        <taxon>Sphingobacteriales</taxon>
        <taxon>Sphingobacteriaceae</taxon>
        <taxon>Pedobacter</taxon>
    </lineage>
</organism>
<dbReference type="EMBL" id="JACHCC010000002">
    <property type="protein sequence ID" value="MBB6498479.1"/>
    <property type="molecule type" value="Genomic_DNA"/>
</dbReference>
<comment type="caution">
    <text evidence="1">The sequence shown here is derived from an EMBL/GenBank/DDBJ whole genome shotgun (WGS) entry which is preliminary data.</text>
</comment>
<dbReference type="RefSeq" id="WP_184622641.1">
    <property type="nucleotide sequence ID" value="NZ_JACHCC010000002.1"/>
</dbReference>